<organism evidence="3 4">
    <name type="scientific">Symbiochloris irregularis</name>
    <dbReference type="NCBI Taxonomy" id="706552"/>
    <lineage>
        <taxon>Eukaryota</taxon>
        <taxon>Viridiplantae</taxon>
        <taxon>Chlorophyta</taxon>
        <taxon>core chlorophytes</taxon>
        <taxon>Trebouxiophyceae</taxon>
        <taxon>Trebouxiales</taxon>
        <taxon>Trebouxiaceae</taxon>
        <taxon>Symbiochloris</taxon>
    </lineage>
</organism>
<reference evidence="3 4" key="1">
    <citation type="journal article" date="2024" name="Nat. Commun.">
        <title>Phylogenomics reveals the evolutionary origins of lichenization in chlorophyte algae.</title>
        <authorList>
            <person name="Puginier C."/>
            <person name="Libourel C."/>
            <person name="Otte J."/>
            <person name="Skaloud P."/>
            <person name="Haon M."/>
            <person name="Grisel S."/>
            <person name="Petersen M."/>
            <person name="Berrin J.G."/>
            <person name="Delaux P.M."/>
            <person name="Dal Grande F."/>
            <person name="Keller J."/>
        </authorList>
    </citation>
    <scope>NUCLEOTIDE SEQUENCE [LARGE SCALE GENOMIC DNA]</scope>
    <source>
        <strain evidence="3 4">SAG 2036</strain>
    </source>
</reference>
<dbReference type="Pfam" id="PF01764">
    <property type="entry name" value="Lipase_3"/>
    <property type="match status" value="1"/>
</dbReference>
<name>A0AAW1PH84_9CHLO</name>
<dbReference type="EMBL" id="JALJOQ010000026">
    <property type="protein sequence ID" value="KAK9808187.1"/>
    <property type="molecule type" value="Genomic_DNA"/>
</dbReference>
<feature type="region of interest" description="Disordered" evidence="1">
    <location>
        <begin position="1"/>
        <end position="25"/>
    </location>
</feature>
<feature type="compositionally biased region" description="Polar residues" evidence="1">
    <location>
        <begin position="580"/>
        <end position="595"/>
    </location>
</feature>
<dbReference type="AlphaFoldDB" id="A0AAW1PH84"/>
<feature type="compositionally biased region" description="Polar residues" evidence="1">
    <location>
        <begin position="539"/>
        <end position="551"/>
    </location>
</feature>
<dbReference type="GO" id="GO:0004806">
    <property type="term" value="F:triacylglycerol lipase activity"/>
    <property type="evidence" value="ECO:0007669"/>
    <property type="project" value="InterPro"/>
</dbReference>
<evidence type="ECO:0000256" key="1">
    <source>
        <dbReference type="SAM" id="MobiDB-lite"/>
    </source>
</evidence>
<dbReference type="InterPro" id="IPR029058">
    <property type="entry name" value="AB_hydrolase_fold"/>
</dbReference>
<feature type="region of interest" description="Disordered" evidence="1">
    <location>
        <begin position="475"/>
        <end position="501"/>
    </location>
</feature>
<dbReference type="SUPFAM" id="SSF53474">
    <property type="entry name" value="alpha/beta-Hydrolases"/>
    <property type="match status" value="1"/>
</dbReference>
<accession>A0AAW1PH84</accession>
<dbReference type="GO" id="GO:0006629">
    <property type="term" value="P:lipid metabolic process"/>
    <property type="evidence" value="ECO:0007669"/>
    <property type="project" value="InterPro"/>
</dbReference>
<proteinExistence type="predicted"/>
<gene>
    <name evidence="3" type="ORF">WJX73_006323</name>
</gene>
<evidence type="ECO:0000313" key="4">
    <source>
        <dbReference type="Proteomes" id="UP001465755"/>
    </source>
</evidence>
<feature type="domain" description="Fungal lipase-type" evidence="2">
    <location>
        <begin position="212"/>
        <end position="300"/>
    </location>
</feature>
<comment type="caution">
    <text evidence="3">The sequence shown here is derived from an EMBL/GenBank/DDBJ whole genome shotgun (WGS) entry which is preliminary data.</text>
</comment>
<feature type="region of interest" description="Disordered" evidence="1">
    <location>
        <begin position="534"/>
        <end position="604"/>
    </location>
</feature>
<evidence type="ECO:0000313" key="3">
    <source>
        <dbReference type="EMBL" id="KAK9808187.1"/>
    </source>
</evidence>
<dbReference type="Proteomes" id="UP001465755">
    <property type="component" value="Unassembled WGS sequence"/>
</dbReference>
<dbReference type="PANTHER" id="PTHR46086:SF3">
    <property type="entry name" value="TRIACYLGLYCEROL LIPASE OBL1"/>
    <property type="match status" value="1"/>
</dbReference>
<feature type="compositionally biased region" description="Polar residues" evidence="1">
    <location>
        <begin position="484"/>
        <end position="501"/>
    </location>
</feature>
<keyword evidence="4" id="KW-1185">Reference proteome</keyword>
<sequence length="604" mass="64585">MLARGTKAGGQDFQQPVTHAETERLRPSATQRFFRCKPVQPAANGSKDGNKITGLLRQKSNPKLPLTLSNLPAPSFNPPPNYSAMHFPWTEAAGWLQGSIQRACLAHFMSQCARLGYESSRAIGAVVDGMWGCELIAYGLHTGKVPVSWYAFSNCEAVVLSFTGGSALSLLSWGAESSVTVSERAGMGSVSDMYTDALFNLPQGADECAFDAALAAVAHLAGTRSLLLAGHGSGGALACIFALGLKLKRPHLSRQVEGIYTFGQPCAGDAAFADKLRAAYSGRLHCFELPADLCPRLPPSHKFAATLKRSTGRGSRYCVKMLPPPAHSSWAQLLTKTALSLMPGVWQHQPWAYEQALRERVGQMPVLQQADEEHDESAATTGTLPPSEVLNARWAHAYPKGLFDSTVHTSERSPDTAGVAAAWAAKQSSAVLTQSASPTGSLISALSDLRRGGPHQADVDVSSQQTLHRHNRDSNVWNIGTGRQGSTQPWQGSAPQKAPSIQTAADTVYWSMHDGLPAEQTNDRALTRPSRLQLGARHNPQSAVREQQGHMQTLAGEGSTAPRAQKSGLYITPLEMSKAGPTSPTSNAGTQTSTEQDLEWPAPS</sequence>
<dbReference type="InterPro" id="IPR002921">
    <property type="entry name" value="Fungal_lipase-type"/>
</dbReference>
<dbReference type="Gene3D" id="3.40.50.1820">
    <property type="entry name" value="alpha/beta hydrolase"/>
    <property type="match status" value="1"/>
</dbReference>
<protein>
    <recommendedName>
        <fullName evidence="2">Fungal lipase-type domain-containing protein</fullName>
    </recommendedName>
</protein>
<dbReference type="PANTHER" id="PTHR46086">
    <property type="entry name" value="ALPHA/BETA-HYDROLASES SUPERFAMILY PROTEIN"/>
    <property type="match status" value="1"/>
</dbReference>
<evidence type="ECO:0000259" key="2">
    <source>
        <dbReference type="Pfam" id="PF01764"/>
    </source>
</evidence>
<dbReference type="InterPro" id="IPR044819">
    <property type="entry name" value="OBL-like"/>
</dbReference>